<evidence type="ECO:0008006" key="6">
    <source>
        <dbReference type="Google" id="ProtNLM"/>
    </source>
</evidence>
<protein>
    <recommendedName>
        <fullName evidence="6">DUF1446-domain-containing protein</fullName>
    </recommendedName>
</protein>
<sequence length="633" mass="69741">MTTDGNGPMTDQSEGHSNGSPKRKIRIAGASGGFTDRQRAIHSLAQCDVDVIVGDWMSECTMSWHGAAKSAILANGDISDRAGLYDPSFMANLTPALPLLEKKGIKLAVNAGASDTEMLAKAVEAAIKKTGLKLKVAWIQGDEVLDVVNKLLKEGEKFENICFGGELKDWGFTPVAAQCYLGGAGIAEAFRQGADIVICGRVADAAPTIGAAMWYHGWDREKDFDQIAGSLIAGHLIECSSYVCGGYYSGFKDLFDGCEDIGFPIAEVFDDGSCALVKEPGTGGEISVGSVTSQLLYEIQGPQYYGSDVVAVLEGIMMTQEGKDRVLVTGVKGKPAPTTTKVGLTASGGYQAEFHFLFVGLDLEQKAEWTERQVRASMGKNVERFSCLKFTLNGYCPEDPRNQDVATVDFRVFVQTKDRSLVIKDSMEVPGFNRWCLENFLQSAPGATIENDIRQSAGKEFFEYWAALLPQKDINHQVRLLWDGKTVDIPPAQSMQLYNTRQWSYETKDPVDLAKFGQTTRGPMGWRVLGRSGDKASDANLGFFVREDDEWDWLRSFLTVEKFIKLLGPEYNGKLVERFEIPGLRAVHFLAHDHLDRSYNATSTYDGLGKNVCEYIRAKYVDIPNVFLRRGRI</sequence>
<evidence type="ECO:0000313" key="4">
    <source>
        <dbReference type="EMBL" id="KAG9248692.1"/>
    </source>
</evidence>
<dbReference type="Proteomes" id="UP000887226">
    <property type="component" value="Unassembled WGS sequence"/>
</dbReference>
<dbReference type="Pfam" id="PF07287">
    <property type="entry name" value="AtuA"/>
    <property type="match status" value="1"/>
</dbReference>
<evidence type="ECO:0000259" key="3">
    <source>
        <dbReference type="Pfam" id="PF23544"/>
    </source>
</evidence>
<dbReference type="PANTHER" id="PTHR47585:SF2">
    <property type="entry name" value="DUF1446 DOMAIN PROTEIN (AFU_ORTHOLOGUE AFUA_6G11420)"/>
    <property type="match status" value="1"/>
</dbReference>
<dbReference type="InterPro" id="IPR056362">
    <property type="entry name" value="AtuA-like_ferredoxin_dom"/>
</dbReference>
<accession>A0A9P7ZBA3</accession>
<gene>
    <name evidence="4" type="ORF">BJ878DRAFT_432722</name>
</gene>
<proteinExistence type="predicted"/>
<reference evidence="4" key="1">
    <citation type="journal article" date="2021" name="IMA Fungus">
        <title>Genomic characterization of three marine fungi, including Emericellopsis atlantica sp. nov. with signatures of a generalist lifestyle and marine biomass degradation.</title>
        <authorList>
            <person name="Hagestad O.C."/>
            <person name="Hou L."/>
            <person name="Andersen J.H."/>
            <person name="Hansen E.H."/>
            <person name="Altermark B."/>
            <person name="Li C."/>
            <person name="Kuhnert E."/>
            <person name="Cox R.J."/>
            <person name="Crous P.W."/>
            <person name="Spatafora J.W."/>
            <person name="Lail K."/>
            <person name="Amirebrahimi M."/>
            <person name="Lipzen A."/>
            <person name="Pangilinan J."/>
            <person name="Andreopoulos W."/>
            <person name="Hayes R.D."/>
            <person name="Ng V."/>
            <person name="Grigoriev I.V."/>
            <person name="Jackson S.A."/>
            <person name="Sutton T.D.S."/>
            <person name="Dobson A.D.W."/>
            <person name="Rama T."/>
        </authorList>
    </citation>
    <scope>NUCLEOTIDE SEQUENCE</scope>
    <source>
        <strain evidence="4">TRa3180A</strain>
    </source>
</reference>
<comment type="caution">
    <text evidence="4">The sequence shown here is derived from an EMBL/GenBank/DDBJ whole genome shotgun (WGS) entry which is preliminary data.</text>
</comment>
<dbReference type="OrthoDB" id="10265871at2759"/>
<dbReference type="EMBL" id="MU253744">
    <property type="protein sequence ID" value="KAG9248692.1"/>
    <property type="molecule type" value="Genomic_DNA"/>
</dbReference>
<feature type="compositionally biased region" description="Polar residues" evidence="1">
    <location>
        <begin position="1"/>
        <end position="20"/>
    </location>
</feature>
<feature type="domain" description="Acyclic terpene utilisation N-terminal" evidence="2">
    <location>
        <begin position="25"/>
        <end position="479"/>
    </location>
</feature>
<evidence type="ECO:0000313" key="5">
    <source>
        <dbReference type="Proteomes" id="UP000887226"/>
    </source>
</evidence>
<dbReference type="Pfam" id="PF23544">
    <property type="entry name" value="AtuA_ferredoxin"/>
    <property type="match status" value="1"/>
</dbReference>
<feature type="domain" description="AtuA-like ferredoxin-fold" evidence="3">
    <location>
        <begin position="530"/>
        <end position="618"/>
    </location>
</feature>
<dbReference type="AlphaFoldDB" id="A0A9P7ZBA3"/>
<organism evidence="4 5">
    <name type="scientific">Calycina marina</name>
    <dbReference type="NCBI Taxonomy" id="1763456"/>
    <lineage>
        <taxon>Eukaryota</taxon>
        <taxon>Fungi</taxon>
        <taxon>Dikarya</taxon>
        <taxon>Ascomycota</taxon>
        <taxon>Pezizomycotina</taxon>
        <taxon>Leotiomycetes</taxon>
        <taxon>Helotiales</taxon>
        <taxon>Pezizellaceae</taxon>
        <taxon>Calycina</taxon>
    </lineage>
</organism>
<keyword evidence="5" id="KW-1185">Reference proteome</keyword>
<dbReference type="PANTHER" id="PTHR47585">
    <property type="match status" value="1"/>
</dbReference>
<dbReference type="InterPro" id="IPR010839">
    <property type="entry name" value="AtuA_N"/>
</dbReference>
<name>A0A9P7ZBA3_9HELO</name>
<feature type="region of interest" description="Disordered" evidence="1">
    <location>
        <begin position="1"/>
        <end position="26"/>
    </location>
</feature>
<evidence type="ECO:0000259" key="2">
    <source>
        <dbReference type="Pfam" id="PF07287"/>
    </source>
</evidence>
<evidence type="ECO:0000256" key="1">
    <source>
        <dbReference type="SAM" id="MobiDB-lite"/>
    </source>
</evidence>